<evidence type="ECO:0000313" key="1">
    <source>
        <dbReference type="EMBL" id="GGG30150.1"/>
    </source>
</evidence>
<dbReference type="EMBL" id="BMKS01000004">
    <property type="protein sequence ID" value="GGG30150.1"/>
    <property type="molecule type" value="Genomic_DNA"/>
</dbReference>
<gene>
    <name evidence="1" type="ORF">GCM10010964_17590</name>
</gene>
<reference evidence="1 2" key="1">
    <citation type="journal article" date="2014" name="Int. J. Syst. Evol. Microbiol.">
        <title>Complete genome sequence of Corynebacterium casei LMG S-19264T (=DSM 44701T), isolated from a smear-ripened cheese.</title>
        <authorList>
            <consortium name="US DOE Joint Genome Institute (JGI-PGF)"/>
            <person name="Walter F."/>
            <person name="Albersmeier A."/>
            <person name="Kalinowski J."/>
            <person name="Ruckert C."/>
        </authorList>
    </citation>
    <scope>NUCLEOTIDE SEQUENCE [LARGE SCALE GENOMIC DNA]</scope>
    <source>
        <strain evidence="1 2">CGMCC 1.16330</strain>
    </source>
</reference>
<dbReference type="AlphaFoldDB" id="A0A8J2ZAR7"/>
<evidence type="ECO:0000313" key="2">
    <source>
        <dbReference type="Proteomes" id="UP000597507"/>
    </source>
</evidence>
<accession>A0A8J2ZAR7</accession>
<protein>
    <submittedName>
        <fullName evidence="1">Uncharacterized protein</fullName>
    </submittedName>
</protein>
<organism evidence="1 2">
    <name type="scientific">Caldovatus sediminis</name>
    <dbReference type="NCBI Taxonomy" id="2041189"/>
    <lineage>
        <taxon>Bacteria</taxon>
        <taxon>Pseudomonadati</taxon>
        <taxon>Pseudomonadota</taxon>
        <taxon>Alphaproteobacteria</taxon>
        <taxon>Acetobacterales</taxon>
        <taxon>Roseomonadaceae</taxon>
        <taxon>Caldovatus</taxon>
    </lineage>
</organism>
<sequence length="132" mass="14442">MSGGSVLDSGLFGAPGGYEVRIRDLSGASGSEPVEVVRGFATLAHANAFARRYVRDSVERCRAPGMTPEQVLEAWFAYGEDAEIAGGDDQAWRSAAELRDFARIPVTDAEERNWRALDPRRYADDEEGDEDS</sequence>
<keyword evidence="2" id="KW-1185">Reference proteome</keyword>
<dbReference type="Proteomes" id="UP000597507">
    <property type="component" value="Unassembled WGS sequence"/>
</dbReference>
<proteinExistence type="predicted"/>
<name>A0A8J2ZAR7_9PROT</name>
<comment type="caution">
    <text evidence="1">The sequence shown here is derived from an EMBL/GenBank/DDBJ whole genome shotgun (WGS) entry which is preliminary data.</text>
</comment>
<dbReference type="RefSeq" id="WP_188899639.1">
    <property type="nucleotide sequence ID" value="NZ_BMKS01000004.1"/>
</dbReference>